<dbReference type="KEGG" id="tcb:TCARB_0810"/>
<dbReference type="Proteomes" id="UP000266720">
    <property type="component" value="Chromosome"/>
</dbReference>
<dbReference type="InterPro" id="IPR029058">
    <property type="entry name" value="AB_hydrolase_fold"/>
</dbReference>
<feature type="transmembrane region" description="Helical" evidence="1">
    <location>
        <begin position="233"/>
        <end position="255"/>
    </location>
</feature>
<dbReference type="GeneID" id="25406239"/>
<feature type="domain" description="Serine aminopeptidase S33" evidence="2">
    <location>
        <begin position="57"/>
        <end position="165"/>
    </location>
</feature>
<feature type="transmembrane region" description="Helical" evidence="1">
    <location>
        <begin position="331"/>
        <end position="351"/>
    </location>
</feature>
<dbReference type="InterPro" id="IPR003004">
    <property type="entry name" value="GspF/PilC"/>
</dbReference>
<proteinExistence type="predicted"/>
<sequence>MTNKKLTIISIILILLFLSLSLYNSGVLIHGIKVEEGYVSSQGATLRYLAWIPEETPVKGTAVLFHGYGGSSEMMSWIGVELARQGYVAVAFDSRGHGKSSSTVSYNVSILLRDYYSVVGAVDRVTGEVVLAGHSMGGRAVQEVGSRINASRVIVIASSPLNTTSVEKKLLVLAMQDEIFTFSNIPINRLNGWEIYVSPTDDHLTILYNPAVVDKIVSWTVGKATYTYAWPRLIVTLLLSVLAVLLMIIVPLPFIGTDAASYREAKTAPRLTWENIAVSALVAPLAFLFFNAFTGITRAPIGSFILGVFYSQALGILFLYRRQLSQIKPFIAKFSPAVLLSGITLAVYSYLMMHSALQPFLNVEPSIYRLVILLVLYVLFLPPVFVLEAFSPRGGTSKVFLVRLASKAACFAVAWLVLKIAIGGGFAGYFLIVVFMSLVLLIPLDLLASVIASRKIEQANVVWLPILLSILLGSVTPVT</sequence>
<feature type="transmembrane region" description="Helical" evidence="1">
    <location>
        <begin position="399"/>
        <end position="422"/>
    </location>
</feature>
<feature type="transmembrane region" description="Helical" evidence="1">
    <location>
        <begin position="276"/>
        <end position="293"/>
    </location>
</feature>
<dbReference type="Gene3D" id="3.40.50.1820">
    <property type="entry name" value="alpha/beta hydrolase"/>
    <property type="match status" value="1"/>
</dbReference>
<dbReference type="InterPro" id="IPR022742">
    <property type="entry name" value="Hydrolase_4"/>
</dbReference>
<dbReference type="Pfam" id="PF12146">
    <property type="entry name" value="Hydrolase_4"/>
    <property type="match status" value="1"/>
</dbReference>
<feature type="transmembrane region" description="Helical" evidence="1">
    <location>
        <begin position="366"/>
        <end position="387"/>
    </location>
</feature>
<feature type="transmembrane region" description="Helical" evidence="1">
    <location>
        <begin position="460"/>
        <end position="478"/>
    </location>
</feature>
<evidence type="ECO:0000256" key="1">
    <source>
        <dbReference type="SAM" id="Phobius"/>
    </source>
</evidence>
<keyword evidence="1" id="KW-0812">Transmembrane</keyword>
<feature type="transmembrane region" description="Helical" evidence="1">
    <location>
        <begin position="428"/>
        <end position="448"/>
    </location>
</feature>
<dbReference type="PRINTS" id="PR00812">
    <property type="entry name" value="BCTERIALGSPF"/>
</dbReference>
<evidence type="ECO:0000313" key="4">
    <source>
        <dbReference type="Proteomes" id="UP000266720"/>
    </source>
</evidence>
<dbReference type="AlphaFoldDB" id="A0A3G1A524"/>
<dbReference type="InterPro" id="IPR051044">
    <property type="entry name" value="MAG_DAG_Lipase"/>
</dbReference>
<dbReference type="PANTHER" id="PTHR11614">
    <property type="entry name" value="PHOSPHOLIPASE-RELATED"/>
    <property type="match status" value="1"/>
</dbReference>
<evidence type="ECO:0000259" key="2">
    <source>
        <dbReference type="Pfam" id="PF12146"/>
    </source>
</evidence>
<feature type="transmembrane region" description="Helical" evidence="1">
    <location>
        <begin position="299"/>
        <end position="319"/>
    </location>
</feature>
<name>A0A3G1A524_9CREN</name>
<protein>
    <recommendedName>
        <fullName evidence="2">Serine aminopeptidase S33 domain-containing protein</fullName>
    </recommendedName>
</protein>
<dbReference type="RefSeq" id="WP_052886762.1">
    <property type="nucleotide sequence ID" value="NZ_CP007493.1"/>
</dbReference>
<organism evidence="3 4">
    <name type="scientific">Thermofilum adornatum 1505</name>
    <dbReference type="NCBI Taxonomy" id="697581"/>
    <lineage>
        <taxon>Archaea</taxon>
        <taxon>Thermoproteota</taxon>
        <taxon>Thermoprotei</taxon>
        <taxon>Thermofilales</taxon>
        <taxon>Thermofilaceae</taxon>
        <taxon>Thermofilum</taxon>
    </lineage>
</organism>
<accession>A0A3G1A524</accession>
<evidence type="ECO:0000313" key="3">
    <source>
        <dbReference type="EMBL" id="AJB41862.1"/>
    </source>
</evidence>
<gene>
    <name evidence="3" type="ORF">TCARB_0810</name>
</gene>
<keyword evidence="1" id="KW-1133">Transmembrane helix</keyword>
<dbReference type="EMBL" id="CP007493">
    <property type="protein sequence ID" value="AJB41862.1"/>
    <property type="molecule type" value="Genomic_DNA"/>
</dbReference>
<keyword evidence="1" id="KW-0472">Membrane</keyword>
<dbReference type="SUPFAM" id="SSF53474">
    <property type="entry name" value="alpha/beta-Hydrolases"/>
    <property type="match status" value="1"/>
</dbReference>
<reference evidence="4" key="1">
    <citation type="book" date="2010" name="EXTREMOPHILES" publisher="0:0-0">
        <title>Complete genome sequences of ten hyperthermophilic archaea reveal their metabolic capabilities and possible ecological roles.</title>
        <editorList>
            <person name="?"/>
        </editorList>
        <authorList>
            <person name="Ravin N.V."/>
            <person name="Mardanov A.V."/>
            <person name="Bonch-Osmolovskaya E.A."/>
            <person name="Skryabin K.G."/>
        </authorList>
    </citation>
    <scope>NUCLEOTIDE SEQUENCE [LARGE SCALE GENOMIC DNA]</scope>
    <source>
        <strain evidence="4">1505</strain>
    </source>
</reference>